<feature type="domain" description="OmpR/PhoB-type" evidence="9">
    <location>
        <begin position="127"/>
        <end position="225"/>
    </location>
</feature>
<dbReference type="GO" id="GO:0005829">
    <property type="term" value="C:cytosol"/>
    <property type="evidence" value="ECO:0007669"/>
    <property type="project" value="TreeGrafter"/>
</dbReference>
<keyword evidence="5" id="KW-0804">Transcription</keyword>
<dbReference type="PANTHER" id="PTHR48111:SF43">
    <property type="entry name" value="STAGE 0 SPORULATION PROTEIN A HOMOLOG"/>
    <property type="match status" value="1"/>
</dbReference>
<dbReference type="InterPro" id="IPR011006">
    <property type="entry name" value="CheY-like_superfamily"/>
</dbReference>
<dbReference type="OrthoDB" id="9790442at2"/>
<dbReference type="Pfam" id="PF00072">
    <property type="entry name" value="Response_reg"/>
    <property type="match status" value="1"/>
</dbReference>
<keyword evidence="2" id="KW-0902">Two-component regulatory system</keyword>
<evidence type="ECO:0000256" key="3">
    <source>
        <dbReference type="ARBA" id="ARBA00023015"/>
    </source>
</evidence>
<evidence type="ECO:0000256" key="6">
    <source>
        <dbReference type="PROSITE-ProRule" id="PRU00169"/>
    </source>
</evidence>
<dbReference type="Proteomes" id="UP000321662">
    <property type="component" value="Unassembled WGS sequence"/>
</dbReference>
<evidence type="ECO:0000259" key="9">
    <source>
        <dbReference type="PROSITE" id="PS51755"/>
    </source>
</evidence>
<evidence type="ECO:0000256" key="5">
    <source>
        <dbReference type="ARBA" id="ARBA00023163"/>
    </source>
</evidence>
<dbReference type="Gene3D" id="1.10.10.10">
    <property type="entry name" value="Winged helix-like DNA-binding domain superfamily/Winged helix DNA-binding domain"/>
    <property type="match status" value="1"/>
</dbReference>
<protein>
    <submittedName>
        <fullName evidence="10">DNA-binding response regulator</fullName>
    </submittedName>
</protein>
<evidence type="ECO:0000259" key="8">
    <source>
        <dbReference type="PROSITE" id="PS50110"/>
    </source>
</evidence>
<feature type="domain" description="Response regulatory" evidence="8">
    <location>
        <begin position="3"/>
        <end position="117"/>
    </location>
</feature>
<evidence type="ECO:0000313" key="10">
    <source>
        <dbReference type="EMBL" id="GEK91937.1"/>
    </source>
</evidence>
<dbReference type="GO" id="GO:0000156">
    <property type="term" value="F:phosphorelay response regulator activity"/>
    <property type="evidence" value="ECO:0007669"/>
    <property type="project" value="TreeGrafter"/>
</dbReference>
<dbReference type="RefSeq" id="WP_146924746.1">
    <property type="nucleotide sequence ID" value="NZ_BJUY01000023.1"/>
</dbReference>
<dbReference type="CDD" id="cd00383">
    <property type="entry name" value="trans_reg_C"/>
    <property type="match status" value="1"/>
</dbReference>
<dbReference type="AlphaFoldDB" id="A0A511B288"/>
<feature type="modified residue" description="4-aspartylphosphate" evidence="6">
    <location>
        <position position="53"/>
    </location>
</feature>
<dbReference type="Gene3D" id="3.40.50.2300">
    <property type="match status" value="1"/>
</dbReference>
<dbReference type="EMBL" id="BJUY01000023">
    <property type="protein sequence ID" value="GEK91937.1"/>
    <property type="molecule type" value="Genomic_DNA"/>
</dbReference>
<name>A0A511B288_9LACT</name>
<dbReference type="Pfam" id="PF00486">
    <property type="entry name" value="Trans_reg_C"/>
    <property type="match status" value="1"/>
</dbReference>
<keyword evidence="3" id="KW-0805">Transcription regulation</keyword>
<keyword evidence="4 7" id="KW-0238">DNA-binding</keyword>
<keyword evidence="1 6" id="KW-0597">Phosphoprotein</keyword>
<evidence type="ECO:0000313" key="11">
    <source>
        <dbReference type="Proteomes" id="UP000321662"/>
    </source>
</evidence>
<evidence type="ECO:0000256" key="1">
    <source>
        <dbReference type="ARBA" id="ARBA00022553"/>
    </source>
</evidence>
<dbReference type="PROSITE" id="PS50110">
    <property type="entry name" value="RESPONSE_REGULATORY"/>
    <property type="match status" value="1"/>
</dbReference>
<dbReference type="PROSITE" id="PS51755">
    <property type="entry name" value="OMPR_PHOB"/>
    <property type="match status" value="1"/>
</dbReference>
<dbReference type="SMART" id="SM00448">
    <property type="entry name" value="REC"/>
    <property type="match status" value="1"/>
</dbReference>
<dbReference type="InterPro" id="IPR036388">
    <property type="entry name" value="WH-like_DNA-bd_sf"/>
</dbReference>
<dbReference type="SUPFAM" id="SSF52172">
    <property type="entry name" value="CheY-like"/>
    <property type="match status" value="1"/>
</dbReference>
<dbReference type="InterPro" id="IPR001867">
    <property type="entry name" value="OmpR/PhoB-type_DNA-bd"/>
</dbReference>
<accession>A0A511B288</accession>
<reference evidence="10 11" key="1">
    <citation type="submission" date="2019-07" db="EMBL/GenBank/DDBJ databases">
        <title>Whole genome shotgun sequence of Alkalibacterium kapii NBRC 103247.</title>
        <authorList>
            <person name="Hosoyama A."/>
            <person name="Uohara A."/>
            <person name="Ohji S."/>
            <person name="Ichikawa N."/>
        </authorList>
    </citation>
    <scope>NUCLEOTIDE SEQUENCE [LARGE SCALE GENOMIC DNA]</scope>
    <source>
        <strain evidence="10 11">NBRC 103247</strain>
    </source>
</reference>
<dbReference type="Gene3D" id="6.10.250.690">
    <property type="match status" value="1"/>
</dbReference>
<gene>
    <name evidence="10" type="primary">nsaR</name>
    <name evidence="10" type="ORF">AKA01nite_15590</name>
</gene>
<dbReference type="GO" id="GO:0032993">
    <property type="term" value="C:protein-DNA complex"/>
    <property type="evidence" value="ECO:0007669"/>
    <property type="project" value="TreeGrafter"/>
</dbReference>
<feature type="DNA-binding region" description="OmpR/PhoB-type" evidence="7">
    <location>
        <begin position="127"/>
        <end position="225"/>
    </location>
</feature>
<keyword evidence="11" id="KW-1185">Reference proteome</keyword>
<sequence>MVSIMLVEDDDVIASSLEEELKKWNYDVYKQEDFNTVVDTFIAIVHRQLILMDIQLPVYNGYHWCQEIRKISEVPIIFISSRTDDMDLVMAIQMGADDYIQKPFQLTVVLAKIKAMLRRSYDFSDKENFYSVSEVTLKPSELSLIYKDKTASLTKNELKIMEILFKHKGEYVSKEMIMRGLWEDESFIDSNTLAVNIARLRKKLKELGKEDFIVTKKGVGYAIIE</sequence>
<dbReference type="PANTHER" id="PTHR48111">
    <property type="entry name" value="REGULATOR OF RPOS"/>
    <property type="match status" value="1"/>
</dbReference>
<dbReference type="InterPro" id="IPR039420">
    <property type="entry name" value="WalR-like"/>
</dbReference>
<dbReference type="GO" id="GO:0006355">
    <property type="term" value="P:regulation of DNA-templated transcription"/>
    <property type="evidence" value="ECO:0007669"/>
    <property type="project" value="InterPro"/>
</dbReference>
<dbReference type="GO" id="GO:0000976">
    <property type="term" value="F:transcription cis-regulatory region binding"/>
    <property type="evidence" value="ECO:0007669"/>
    <property type="project" value="TreeGrafter"/>
</dbReference>
<evidence type="ECO:0000256" key="4">
    <source>
        <dbReference type="ARBA" id="ARBA00023125"/>
    </source>
</evidence>
<dbReference type="InterPro" id="IPR001789">
    <property type="entry name" value="Sig_transdc_resp-reg_receiver"/>
</dbReference>
<organism evidence="10 11">
    <name type="scientific">Alkalibacterium kapii</name>
    <dbReference type="NCBI Taxonomy" id="426704"/>
    <lineage>
        <taxon>Bacteria</taxon>
        <taxon>Bacillati</taxon>
        <taxon>Bacillota</taxon>
        <taxon>Bacilli</taxon>
        <taxon>Lactobacillales</taxon>
        <taxon>Carnobacteriaceae</taxon>
        <taxon>Alkalibacterium</taxon>
    </lineage>
</organism>
<evidence type="ECO:0000256" key="2">
    <source>
        <dbReference type="ARBA" id="ARBA00023012"/>
    </source>
</evidence>
<comment type="caution">
    <text evidence="10">The sequence shown here is derived from an EMBL/GenBank/DDBJ whole genome shotgun (WGS) entry which is preliminary data.</text>
</comment>
<proteinExistence type="predicted"/>
<dbReference type="SMART" id="SM00862">
    <property type="entry name" value="Trans_reg_C"/>
    <property type="match status" value="1"/>
</dbReference>
<evidence type="ECO:0000256" key="7">
    <source>
        <dbReference type="PROSITE-ProRule" id="PRU01091"/>
    </source>
</evidence>